<dbReference type="InterPro" id="IPR005123">
    <property type="entry name" value="Oxoglu/Fe-dep_dioxygenase_dom"/>
</dbReference>
<sequence length="297" mass="35255">MYDAYTTVGFAVFTNVFNSFIVEFEDWFQVAQEFFNLPLETRRKYQYSGVTENIGYSWLEEGQAHPQRPGDLKESYNWVSPDRMKEEYWPSELPEFKPLAQKILRVCQLNTYEFLYKFESILKQPYGSFVEKHVDGSATMSMIKYPKWDGEVKEDQMRVNEHSDFGSITLLHRFDDVSGLEILNLDGEWIDVPVIENSIVVNVADMFQRWTNDTFRSAKHRVRATHLDKERWSMPYFVDPGRDVMIENLTDQPAKYDPISGYEYLKWRLAQMYSPDTDGYEEKEELKEDDHLTQHLY</sequence>
<dbReference type="Pfam" id="PF03171">
    <property type="entry name" value="2OG-FeII_Oxy"/>
    <property type="match status" value="1"/>
</dbReference>
<organism evidence="2">
    <name type="scientific">marine metagenome</name>
    <dbReference type="NCBI Taxonomy" id="408172"/>
    <lineage>
        <taxon>unclassified sequences</taxon>
        <taxon>metagenomes</taxon>
        <taxon>ecological metagenomes</taxon>
    </lineage>
</organism>
<dbReference type="InterPro" id="IPR027443">
    <property type="entry name" value="IPNS-like_sf"/>
</dbReference>
<reference evidence="2" key="1">
    <citation type="submission" date="2018-05" db="EMBL/GenBank/DDBJ databases">
        <authorList>
            <person name="Lanie J.A."/>
            <person name="Ng W.-L."/>
            <person name="Kazmierczak K.M."/>
            <person name="Andrzejewski T.M."/>
            <person name="Davidsen T.M."/>
            <person name="Wayne K.J."/>
            <person name="Tettelin H."/>
            <person name="Glass J.I."/>
            <person name="Rusch D."/>
            <person name="Podicherti R."/>
            <person name="Tsui H.-C.T."/>
            <person name="Winkler M.E."/>
        </authorList>
    </citation>
    <scope>NUCLEOTIDE SEQUENCE</scope>
</reference>
<evidence type="ECO:0000313" key="2">
    <source>
        <dbReference type="EMBL" id="SVC03187.1"/>
    </source>
</evidence>
<dbReference type="PANTHER" id="PTHR47990">
    <property type="entry name" value="2-OXOGLUTARATE (2OG) AND FE(II)-DEPENDENT OXYGENASE SUPERFAMILY PROTEIN-RELATED"/>
    <property type="match status" value="1"/>
</dbReference>
<gene>
    <name evidence="2" type="ORF">METZ01_LOCUS256041</name>
</gene>
<dbReference type="EMBL" id="UINC01069649">
    <property type="protein sequence ID" value="SVC03187.1"/>
    <property type="molecule type" value="Genomic_DNA"/>
</dbReference>
<evidence type="ECO:0000259" key="1">
    <source>
        <dbReference type="PROSITE" id="PS51471"/>
    </source>
</evidence>
<dbReference type="Pfam" id="PF14226">
    <property type="entry name" value="DIOX_N"/>
    <property type="match status" value="1"/>
</dbReference>
<dbReference type="SUPFAM" id="SSF51197">
    <property type="entry name" value="Clavaminate synthase-like"/>
    <property type="match status" value="1"/>
</dbReference>
<name>A0A382IVK9_9ZZZZ</name>
<dbReference type="InterPro" id="IPR044861">
    <property type="entry name" value="IPNS-like_FE2OG_OXY"/>
</dbReference>
<dbReference type="InterPro" id="IPR026992">
    <property type="entry name" value="DIOX_N"/>
</dbReference>
<accession>A0A382IVK9</accession>
<feature type="domain" description="Fe2OG dioxygenase" evidence="1">
    <location>
        <begin position="136"/>
        <end position="240"/>
    </location>
</feature>
<dbReference type="Gene3D" id="2.60.120.330">
    <property type="entry name" value="B-lactam Antibiotic, Isopenicillin N Synthase, Chain"/>
    <property type="match status" value="1"/>
</dbReference>
<protein>
    <recommendedName>
        <fullName evidence="1">Fe2OG dioxygenase domain-containing protein</fullName>
    </recommendedName>
</protein>
<dbReference type="InterPro" id="IPR050231">
    <property type="entry name" value="Iron_ascorbate_oxido_reductase"/>
</dbReference>
<dbReference type="AlphaFoldDB" id="A0A382IVK9"/>
<proteinExistence type="predicted"/>
<dbReference type="PROSITE" id="PS51471">
    <property type="entry name" value="FE2OG_OXY"/>
    <property type="match status" value="1"/>
</dbReference>